<dbReference type="EMBL" id="JAVIJP010000013">
    <property type="protein sequence ID" value="KAL3644548.1"/>
    <property type="molecule type" value="Genomic_DNA"/>
</dbReference>
<proteinExistence type="predicted"/>
<dbReference type="AlphaFoldDB" id="A0ABD3DQH5"/>
<organism evidence="2 3">
    <name type="scientific">Castilleja foliolosa</name>
    <dbReference type="NCBI Taxonomy" id="1961234"/>
    <lineage>
        <taxon>Eukaryota</taxon>
        <taxon>Viridiplantae</taxon>
        <taxon>Streptophyta</taxon>
        <taxon>Embryophyta</taxon>
        <taxon>Tracheophyta</taxon>
        <taxon>Spermatophyta</taxon>
        <taxon>Magnoliopsida</taxon>
        <taxon>eudicotyledons</taxon>
        <taxon>Gunneridae</taxon>
        <taxon>Pentapetalae</taxon>
        <taxon>asterids</taxon>
        <taxon>lamiids</taxon>
        <taxon>Lamiales</taxon>
        <taxon>Orobanchaceae</taxon>
        <taxon>Pedicularideae</taxon>
        <taxon>Castillejinae</taxon>
        <taxon>Castilleja</taxon>
    </lineage>
</organism>
<feature type="compositionally biased region" description="Polar residues" evidence="1">
    <location>
        <begin position="1"/>
        <end position="11"/>
    </location>
</feature>
<comment type="caution">
    <text evidence="2">The sequence shown here is derived from an EMBL/GenBank/DDBJ whole genome shotgun (WGS) entry which is preliminary data.</text>
</comment>
<name>A0ABD3DQH5_9LAMI</name>
<gene>
    <name evidence="2" type="ORF">CASFOL_009728</name>
</gene>
<sequence length="221" mass="24052">MGSALISSQSPPRRCVLRHLHTPAPTSHHTSDHAAEPPQQPLHASEPPSAAKPHQQPPTATDHPSSHPAAASHPKPSGSPDLQPDFKRKFAAQLAVKQDCIIIDDDEDNDVPMFVQYTEALLEEIEKMDVRVEMEVIDGDDDEAVIDIYSGDKNNPLAVTEGEPSFHLFGFLMCVGATAARSLKSVVQGILLSSEGISCVSPNYMHHQSDINERMRGTLID</sequence>
<reference evidence="3" key="1">
    <citation type="journal article" date="2024" name="IScience">
        <title>Strigolactones Initiate the Formation of Haustorium-like Structures in Castilleja.</title>
        <authorList>
            <person name="Buerger M."/>
            <person name="Peterson D."/>
            <person name="Chory J."/>
        </authorList>
    </citation>
    <scope>NUCLEOTIDE SEQUENCE [LARGE SCALE GENOMIC DNA]</scope>
</reference>
<evidence type="ECO:0000256" key="1">
    <source>
        <dbReference type="SAM" id="MobiDB-lite"/>
    </source>
</evidence>
<evidence type="ECO:0000313" key="2">
    <source>
        <dbReference type="EMBL" id="KAL3644548.1"/>
    </source>
</evidence>
<evidence type="ECO:0000313" key="3">
    <source>
        <dbReference type="Proteomes" id="UP001632038"/>
    </source>
</evidence>
<feature type="compositionally biased region" description="Low complexity" evidence="1">
    <location>
        <begin position="66"/>
        <end position="80"/>
    </location>
</feature>
<keyword evidence="3" id="KW-1185">Reference proteome</keyword>
<feature type="region of interest" description="Disordered" evidence="1">
    <location>
        <begin position="1"/>
        <end position="84"/>
    </location>
</feature>
<accession>A0ABD3DQH5</accession>
<dbReference type="Proteomes" id="UP001632038">
    <property type="component" value="Unassembled WGS sequence"/>
</dbReference>
<protein>
    <submittedName>
        <fullName evidence="2">Uncharacterized protein</fullName>
    </submittedName>
</protein>